<sequence length="61" mass="6626">MRYLSQKPHPAYDKLTDGPPVARYVGMGVSMAASFTKGDKFLAAPPMSSRSPSRDLRKIAA</sequence>
<evidence type="ECO:0000313" key="2">
    <source>
        <dbReference type="EMBL" id="SFJ90761.1"/>
    </source>
</evidence>
<protein>
    <submittedName>
        <fullName evidence="2">Uncharacterized protein</fullName>
    </submittedName>
</protein>
<dbReference type="Proteomes" id="UP000199598">
    <property type="component" value="Unassembled WGS sequence"/>
</dbReference>
<name>A0A1I3V9F5_9HYPH</name>
<feature type="compositionally biased region" description="Basic and acidic residues" evidence="1">
    <location>
        <begin position="52"/>
        <end position="61"/>
    </location>
</feature>
<evidence type="ECO:0000256" key="1">
    <source>
        <dbReference type="SAM" id="MobiDB-lite"/>
    </source>
</evidence>
<dbReference type="EMBL" id="FOSK01000001">
    <property type="protein sequence ID" value="SFJ90761.1"/>
    <property type="molecule type" value="Genomic_DNA"/>
</dbReference>
<keyword evidence="3" id="KW-1185">Reference proteome</keyword>
<comment type="caution">
    <text evidence="2">The sequence shown here is derived from an EMBL/GenBank/DDBJ whole genome shotgun (WGS) entry which is preliminary data.</text>
</comment>
<evidence type="ECO:0000313" key="3">
    <source>
        <dbReference type="Proteomes" id="UP000199598"/>
    </source>
</evidence>
<gene>
    <name evidence="2" type="ORF">SAMN04488518_101216</name>
</gene>
<accession>A0A1I3V9F5</accession>
<proteinExistence type="predicted"/>
<feature type="region of interest" description="Disordered" evidence="1">
    <location>
        <begin position="42"/>
        <end position="61"/>
    </location>
</feature>
<organism evidence="2 3">
    <name type="scientific">Pseudovibrio ascidiaceicola</name>
    <dbReference type="NCBI Taxonomy" id="285279"/>
    <lineage>
        <taxon>Bacteria</taxon>
        <taxon>Pseudomonadati</taxon>
        <taxon>Pseudomonadota</taxon>
        <taxon>Alphaproteobacteria</taxon>
        <taxon>Hyphomicrobiales</taxon>
        <taxon>Stappiaceae</taxon>
        <taxon>Pseudovibrio</taxon>
    </lineage>
</organism>
<reference evidence="2 3" key="1">
    <citation type="submission" date="2016-10" db="EMBL/GenBank/DDBJ databases">
        <authorList>
            <person name="Varghese N."/>
            <person name="Submissions S."/>
        </authorList>
    </citation>
    <scope>NUCLEOTIDE SEQUENCE [LARGE SCALE GENOMIC DNA]</scope>
    <source>
        <strain evidence="2 3">DSM 16392</strain>
    </source>
</reference>